<accession>A0A2P2JEB0</accession>
<dbReference type="EMBL" id="GGEC01011315">
    <property type="protein sequence ID" value="MBW91798.1"/>
    <property type="molecule type" value="Transcribed_RNA"/>
</dbReference>
<keyword evidence="1" id="KW-1133">Transmembrane helix</keyword>
<name>A0A2P2JEB0_RHIMU</name>
<proteinExistence type="predicted"/>
<protein>
    <submittedName>
        <fullName evidence="2">Uncharacterized protein</fullName>
    </submittedName>
</protein>
<keyword evidence="1" id="KW-0812">Transmembrane</keyword>
<evidence type="ECO:0000313" key="2">
    <source>
        <dbReference type="EMBL" id="MBW91798.1"/>
    </source>
</evidence>
<keyword evidence="1" id="KW-0472">Membrane</keyword>
<dbReference type="AlphaFoldDB" id="A0A2P2JEB0"/>
<sequence>MIIHINAIMRHYYLCKFFILSQENILNVMFVCSWDDIIKFGIICILNIGGSIAALGT</sequence>
<feature type="transmembrane region" description="Helical" evidence="1">
    <location>
        <begin position="37"/>
        <end position="56"/>
    </location>
</feature>
<evidence type="ECO:0000256" key="1">
    <source>
        <dbReference type="SAM" id="Phobius"/>
    </source>
</evidence>
<reference evidence="2" key="1">
    <citation type="submission" date="2018-02" db="EMBL/GenBank/DDBJ databases">
        <title>Rhizophora mucronata_Transcriptome.</title>
        <authorList>
            <person name="Meera S.P."/>
            <person name="Sreeshan A."/>
            <person name="Augustine A."/>
        </authorList>
    </citation>
    <scope>NUCLEOTIDE SEQUENCE</scope>
    <source>
        <tissue evidence="2">Leaf</tissue>
    </source>
</reference>
<organism evidence="2">
    <name type="scientific">Rhizophora mucronata</name>
    <name type="common">Asiatic mangrove</name>
    <dbReference type="NCBI Taxonomy" id="61149"/>
    <lineage>
        <taxon>Eukaryota</taxon>
        <taxon>Viridiplantae</taxon>
        <taxon>Streptophyta</taxon>
        <taxon>Embryophyta</taxon>
        <taxon>Tracheophyta</taxon>
        <taxon>Spermatophyta</taxon>
        <taxon>Magnoliopsida</taxon>
        <taxon>eudicotyledons</taxon>
        <taxon>Gunneridae</taxon>
        <taxon>Pentapetalae</taxon>
        <taxon>rosids</taxon>
        <taxon>fabids</taxon>
        <taxon>Malpighiales</taxon>
        <taxon>Rhizophoraceae</taxon>
        <taxon>Rhizophora</taxon>
    </lineage>
</organism>